<dbReference type="Pfam" id="PF01029">
    <property type="entry name" value="NusB"/>
    <property type="match status" value="1"/>
</dbReference>
<gene>
    <name evidence="6 8" type="primary">nusB</name>
    <name evidence="8" type="ORF">NBZ79_12900</name>
</gene>
<dbReference type="InterPro" id="IPR011605">
    <property type="entry name" value="NusB_fam"/>
</dbReference>
<accession>A0ABY4VYS4</accession>
<keyword evidence="2 6" id="KW-0889">Transcription antitermination</keyword>
<reference evidence="8" key="1">
    <citation type="submission" date="2022-06" db="EMBL/GenBank/DDBJ databases">
        <title>Sneathiella actinostolidae sp. nov., isolated from a sea anemonein the Western Pacific Ocean.</title>
        <authorList>
            <person name="Wei M.J."/>
        </authorList>
    </citation>
    <scope>NUCLEOTIDE SEQUENCE</scope>
    <source>
        <strain evidence="8">PHK-P5</strain>
    </source>
</reference>
<evidence type="ECO:0000256" key="3">
    <source>
        <dbReference type="ARBA" id="ARBA00022884"/>
    </source>
</evidence>
<dbReference type="PANTHER" id="PTHR11078:SF3">
    <property type="entry name" value="ANTITERMINATION NUSB DOMAIN-CONTAINING PROTEIN"/>
    <property type="match status" value="1"/>
</dbReference>
<name>A0ABY4VYS4_9PROT</name>
<sequence>MSKRAEKRGDKHSRRTLARLNAVQALYQLEHDEQDPRIVVEEFLQHRVGAEVDGDQFKDSDKPLFEDIVLNTKARQEEIDALITAALEKDRETGRLEVVLLAVLRAATYEFLARIDMPAKILIKEYVGIARTFFTGKEPSLVNGVLDNIAKQVRAAEFD</sequence>
<evidence type="ECO:0000256" key="5">
    <source>
        <dbReference type="ARBA" id="ARBA00023163"/>
    </source>
</evidence>
<evidence type="ECO:0000256" key="4">
    <source>
        <dbReference type="ARBA" id="ARBA00023015"/>
    </source>
</evidence>
<evidence type="ECO:0000256" key="1">
    <source>
        <dbReference type="ARBA" id="ARBA00005952"/>
    </source>
</evidence>
<evidence type="ECO:0000313" key="8">
    <source>
        <dbReference type="EMBL" id="USG60073.1"/>
    </source>
</evidence>
<proteinExistence type="inferred from homology"/>
<dbReference type="PANTHER" id="PTHR11078">
    <property type="entry name" value="N UTILIZATION SUBSTANCE PROTEIN B-RELATED"/>
    <property type="match status" value="1"/>
</dbReference>
<keyword evidence="5 6" id="KW-0804">Transcription</keyword>
<dbReference type="Gene3D" id="1.10.940.10">
    <property type="entry name" value="NusB-like"/>
    <property type="match status" value="1"/>
</dbReference>
<keyword evidence="3 6" id="KW-0694">RNA-binding</keyword>
<dbReference type="HAMAP" id="MF_00073">
    <property type="entry name" value="NusB"/>
    <property type="match status" value="1"/>
</dbReference>
<organism evidence="8 9">
    <name type="scientific">Sneathiella marina</name>
    <dbReference type="NCBI Taxonomy" id="2950108"/>
    <lineage>
        <taxon>Bacteria</taxon>
        <taxon>Pseudomonadati</taxon>
        <taxon>Pseudomonadota</taxon>
        <taxon>Alphaproteobacteria</taxon>
        <taxon>Sneathiellales</taxon>
        <taxon>Sneathiellaceae</taxon>
        <taxon>Sneathiella</taxon>
    </lineage>
</organism>
<feature type="domain" description="NusB/RsmB/TIM44" evidence="7">
    <location>
        <begin position="18"/>
        <end position="151"/>
    </location>
</feature>
<comment type="similarity">
    <text evidence="1 6">Belongs to the NusB family.</text>
</comment>
<evidence type="ECO:0000313" key="9">
    <source>
        <dbReference type="Proteomes" id="UP001056291"/>
    </source>
</evidence>
<dbReference type="InterPro" id="IPR035926">
    <property type="entry name" value="NusB-like_sf"/>
</dbReference>
<dbReference type="NCBIfam" id="TIGR01951">
    <property type="entry name" value="nusB"/>
    <property type="match status" value="1"/>
</dbReference>
<dbReference type="RefSeq" id="WP_251932880.1">
    <property type="nucleotide sequence ID" value="NZ_CP098747.1"/>
</dbReference>
<keyword evidence="9" id="KW-1185">Reference proteome</keyword>
<protein>
    <recommendedName>
        <fullName evidence="6">Transcription antitermination protein NusB</fullName>
    </recommendedName>
    <alternativeName>
        <fullName evidence="6">Antitermination factor NusB</fullName>
    </alternativeName>
</protein>
<dbReference type="SUPFAM" id="SSF48013">
    <property type="entry name" value="NusB-like"/>
    <property type="match status" value="1"/>
</dbReference>
<evidence type="ECO:0000259" key="7">
    <source>
        <dbReference type="Pfam" id="PF01029"/>
    </source>
</evidence>
<dbReference type="Proteomes" id="UP001056291">
    <property type="component" value="Chromosome"/>
</dbReference>
<dbReference type="EMBL" id="CP098747">
    <property type="protein sequence ID" value="USG60073.1"/>
    <property type="molecule type" value="Genomic_DNA"/>
</dbReference>
<keyword evidence="4 6" id="KW-0805">Transcription regulation</keyword>
<evidence type="ECO:0000256" key="2">
    <source>
        <dbReference type="ARBA" id="ARBA00022814"/>
    </source>
</evidence>
<comment type="function">
    <text evidence="6">Involved in transcription antitermination. Required for transcription of ribosomal RNA (rRNA) genes. Binds specifically to the boxA antiterminator sequence of the ribosomal RNA (rrn) operons.</text>
</comment>
<dbReference type="InterPro" id="IPR006027">
    <property type="entry name" value="NusB_RsmB_TIM44"/>
</dbReference>
<evidence type="ECO:0000256" key="6">
    <source>
        <dbReference type="HAMAP-Rule" id="MF_00073"/>
    </source>
</evidence>